<proteinExistence type="predicted"/>
<sequence>MKKLFTCFLFVFLIASCSVQTTPIDDQGDKDLTGKWKLIRSSGGIAGTTTEYGAGDDVIIIEFTSNKFLKSRNGEKIQEGSYKIEQGNSIRTTEEVPLIIYNSELKQSFEFSDGRLILFDECYDCFQNEYVKL</sequence>
<comment type="caution">
    <text evidence="2">The sequence shown here is derived from an EMBL/GenBank/DDBJ whole genome shotgun (WGS) entry which is preliminary data.</text>
</comment>
<evidence type="ECO:0000256" key="1">
    <source>
        <dbReference type="SAM" id="SignalP"/>
    </source>
</evidence>
<organism evidence="2 3">
    <name type="scientific">Salegentibacter chungangensis</name>
    <dbReference type="NCBI Taxonomy" id="1335724"/>
    <lineage>
        <taxon>Bacteria</taxon>
        <taxon>Pseudomonadati</taxon>
        <taxon>Bacteroidota</taxon>
        <taxon>Flavobacteriia</taxon>
        <taxon>Flavobacteriales</taxon>
        <taxon>Flavobacteriaceae</taxon>
        <taxon>Salegentibacter</taxon>
    </lineage>
</organism>
<name>A0ABW3NR28_9FLAO</name>
<dbReference type="RefSeq" id="WP_380744179.1">
    <property type="nucleotide sequence ID" value="NZ_JBHTLI010000001.1"/>
</dbReference>
<keyword evidence="1" id="KW-0732">Signal</keyword>
<dbReference type="PROSITE" id="PS51257">
    <property type="entry name" value="PROKAR_LIPOPROTEIN"/>
    <property type="match status" value="1"/>
</dbReference>
<evidence type="ECO:0000313" key="3">
    <source>
        <dbReference type="Proteomes" id="UP001597131"/>
    </source>
</evidence>
<evidence type="ECO:0008006" key="4">
    <source>
        <dbReference type="Google" id="ProtNLM"/>
    </source>
</evidence>
<feature type="signal peptide" evidence="1">
    <location>
        <begin position="1"/>
        <end position="21"/>
    </location>
</feature>
<feature type="chain" id="PRO_5047305131" description="Lipocalin-like domain-containing protein" evidence="1">
    <location>
        <begin position="22"/>
        <end position="133"/>
    </location>
</feature>
<protein>
    <recommendedName>
        <fullName evidence="4">Lipocalin-like domain-containing protein</fullName>
    </recommendedName>
</protein>
<evidence type="ECO:0000313" key="2">
    <source>
        <dbReference type="EMBL" id="MFD1095440.1"/>
    </source>
</evidence>
<accession>A0ABW3NR28</accession>
<dbReference type="EMBL" id="JBHTLI010000001">
    <property type="protein sequence ID" value="MFD1095440.1"/>
    <property type="molecule type" value="Genomic_DNA"/>
</dbReference>
<reference evidence="3" key="1">
    <citation type="journal article" date="2019" name="Int. J. Syst. Evol. Microbiol.">
        <title>The Global Catalogue of Microorganisms (GCM) 10K type strain sequencing project: providing services to taxonomists for standard genome sequencing and annotation.</title>
        <authorList>
            <consortium name="The Broad Institute Genomics Platform"/>
            <consortium name="The Broad Institute Genome Sequencing Center for Infectious Disease"/>
            <person name="Wu L."/>
            <person name="Ma J."/>
        </authorList>
    </citation>
    <scope>NUCLEOTIDE SEQUENCE [LARGE SCALE GENOMIC DNA]</scope>
    <source>
        <strain evidence="3">CCUG 64793</strain>
    </source>
</reference>
<keyword evidence="3" id="KW-1185">Reference proteome</keyword>
<dbReference type="Proteomes" id="UP001597131">
    <property type="component" value="Unassembled WGS sequence"/>
</dbReference>
<gene>
    <name evidence="2" type="ORF">ACFQ3Q_06755</name>
</gene>